<dbReference type="Gene3D" id="3.40.50.1000">
    <property type="entry name" value="HAD superfamily/HAD-like"/>
    <property type="match status" value="1"/>
</dbReference>
<feature type="binding site" evidence="12">
    <location>
        <position position="91"/>
    </location>
    <ligand>
        <name>Zn(2+)</name>
        <dbReference type="ChEBI" id="CHEBI:29105"/>
    </ligand>
</feature>
<dbReference type="Pfam" id="PF13242">
    <property type="entry name" value="Hydrolase_like"/>
    <property type="match status" value="1"/>
</dbReference>
<evidence type="ECO:0000256" key="4">
    <source>
        <dbReference type="ARBA" id="ARBA00022801"/>
    </source>
</evidence>
<dbReference type="InterPro" id="IPR036412">
    <property type="entry name" value="HAD-like_sf"/>
</dbReference>
<dbReference type="FunFam" id="3.40.50.1000:FF:000037">
    <property type="entry name" value="D,D-heptose 1,7-bisphosphate phosphatase"/>
    <property type="match status" value="1"/>
</dbReference>
<evidence type="ECO:0000313" key="14">
    <source>
        <dbReference type="Proteomes" id="UP000501168"/>
    </source>
</evidence>
<evidence type="ECO:0000256" key="8">
    <source>
        <dbReference type="ARBA" id="ARBA00061616"/>
    </source>
</evidence>
<feature type="active site" description="Nucleophile" evidence="10">
    <location>
        <position position="8"/>
    </location>
</feature>
<dbReference type="InParanoid" id="A0A6G9I8W4"/>
<dbReference type="KEGG" id="orb:IPMB12_02515"/>
<keyword evidence="14" id="KW-1185">Reference proteome</keyword>
<evidence type="ECO:0000256" key="6">
    <source>
        <dbReference type="ARBA" id="ARBA00023277"/>
    </source>
</evidence>
<dbReference type="NCBIfam" id="TIGR01662">
    <property type="entry name" value="HAD-SF-IIIA"/>
    <property type="match status" value="1"/>
</dbReference>
<feature type="binding site" evidence="12">
    <location>
        <position position="127"/>
    </location>
    <ligand>
        <name>Mg(2+)</name>
        <dbReference type="ChEBI" id="CHEBI:18420"/>
    </ligand>
</feature>
<dbReference type="NCBIfam" id="TIGR01656">
    <property type="entry name" value="Histidinol-ppas"/>
    <property type="match status" value="1"/>
</dbReference>
<comment type="cofactor">
    <cofactor evidence="12">
        <name>Mg(2+)</name>
        <dbReference type="ChEBI" id="CHEBI:18420"/>
    </cofactor>
</comment>
<evidence type="ECO:0000256" key="5">
    <source>
        <dbReference type="ARBA" id="ARBA00022833"/>
    </source>
</evidence>
<feature type="site" description="Stabilizes the phosphoryl group" evidence="11">
    <location>
        <position position="50"/>
    </location>
</feature>
<name>A0A6G9I8W4_9GAMM</name>
<dbReference type="RefSeq" id="WP_166914647.1">
    <property type="nucleotide sequence ID" value="NZ_CP050253.1"/>
</dbReference>
<dbReference type="Proteomes" id="UP000501168">
    <property type="component" value="Chromosome"/>
</dbReference>
<comment type="cofactor">
    <cofactor evidence="12">
        <name>Zn(2+)</name>
        <dbReference type="ChEBI" id="CHEBI:29105"/>
    </cofactor>
</comment>
<evidence type="ECO:0000256" key="1">
    <source>
        <dbReference type="ARBA" id="ARBA00004496"/>
    </source>
</evidence>
<evidence type="ECO:0000313" key="13">
    <source>
        <dbReference type="EMBL" id="QIQ20655.1"/>
    </source>
</evidence>
<dbReference type="GO" id="GO:0046872">
    <property type="term" value="F:metal ion binding"/>
    <property type="evidence" value="ECO:0007669"/>
    <property type="project" value="UniProtKB-KW"/>
</dbReference>
<evidence type="ECO:0000256" key="12">
    <source>
        <dbReference type="PIRSR" id="PIRSR004682-4"/>
    </source>
</evidence>
<dbReference type="FunCoup" id="A0A6G9I8W4">
    <property type="interactions" value="222"/>
</dbReference>
<feature type="binding site" evidence="12">
    <location>
        <position position="89"/>
    </location>
    <ligand>
        <name>Zn(2+)</name>
        <dbReference type="ChEBI" id="CHEBI:29105"/>
    </ligand>
</feature>
<keyword evidence="12" id="KW-0460">Magnesium</keyword>
<dbReference type="InterPro" id="IPR023214">
    <property type="entry name" value="HAD_sf"/>
</dbReference>
<keyword evidence="3 12" id="KW-0479">Metal-binding</keyword>
<dbReference type="InterPro" id="IPR006543">
    <property type="entry name" value="Histidinol-phos"/>
</dbReference>
<evidence type="ECO:0000256" key="3">
    <source>
        <dbReference type="ARBA" id="ARBA00022723"/>
    </source>
</evidence>
<evidence type="ECO:0000256" key="7">
    <source>
        <dbReference type="ARBA" id="ARBA00031828"/>
    </source>
</evidence>
<keyword evidence="4 9" id="KW-0378">Hydrolase</keyword>
<evidence type="ECO:0000256" key="9">
    <source>
        <dbReference type="PIRNR" id="PIRNR004682"/>
    </source>
</evidence>
<dbReference type="NCBIfam" id="TIGR00213">
    <property type="entry name" value="GmhB_yaeD"/>
    <property type="match status" value="1"/>
</dbReference>
<dbReference type="EC" id="3.1.3.-" evidence="9"/>
<evidence type="ECO:0000256" key="2">
    <source>
        <dbReference type="ARBA" id="ARBA00022490"/>
    </source>
</evidence>
<sequence>MKPAIFLDRDGTINIDYNYVHTIDKFHFIDGVIDACAELQKMGFLLVITTNQSGIGRKIFTQEQFDQLTEWMDWSLADRGVELDGIYYCPHAPEDGECECRKPGPGMLLTAAKDLKIDVANSYMVGDRVSDLRAGRSAGVKRTVLVKTGDAITPEAESEADWIIDSLADLPAKIKASGK</sequence>
<organism evidence="13 14">
    <name type="scientific">Zophobihabitans entericus</name>
    <dbReference type="NCBI Taxonomy" id="1635327"/>
    <lineage>
        <taxon>Bacteria</taxon>
        <taxon>Pseudomonadati</taxon>
        <taxon>Pseudomonadota</taxon>
        <taxon>Gammaproteobacteria</taxon>
        <taxon>Orbales</taxon>
        <taxon>Orbaceae</taxon>
        <taxon>Zophobihabitans</taxon>
    </lineage>
</organism>
<reference evidence="13 14" key="1">
    <citation type="submission" date="2020-03" db="EMBL/GenBank/DDBJ databases">
        <title>Complete genome sequence of Orbus sp. IPMB12 (BCRC 80908).</title>
        <authorList>
            <person name="Lo W.-S."/>
            <person name="Chang T.-H."/>
            <person name="Kuo C.-H."/>
        </authorList>
    </citation>
    <scope>NUCLEOTIDE SEQUENCE [LARGE SCALE GENOMIC DNA]</scope>
    <source>
        <strain evidence="13 14">IPMB12</strain>
    </source>
</reference>
<feature type="site" description="Stabilizes the phosphoryl group" evidence="11">
    <location>
        <position position="102"/>
    </location>
</feature>
<dbReference type="PANTHER" id="PTHR42891">
    <property type="entry name" value="D-GLYCERO-BETA-D-MANNO-HEPTOSE-1,7-BISPHOSPHATE 7-PHOSPHATASE"/>
    <property type="match status" value="1"/>
</dbReference>
<dbReference type="NCBIfam" id="NF006506">
    <property type="entry name" value="PRK08942.1"/>
    <property type="match status" value="1"/>
</dbReference>
<feature type="active site" description="Proton donor" evidence="10">
    <location>
        <position position="10"/>
    </location>
</feature>
<feature type="binding site" evidence="12">
    <location>
        <position position="10"/>
    </location>
    <ligand>
        <name>Mg(2+)</name>
        <dbReference type="ChEBI" id="CHEBI:18420"/>
    </ligand>
</feature>
<keyword evidence="5 12" id="KW-0862">Zinc</keyword>
<dbReference type="GO" id="GO:0005975">
    <property type="term" value="P:carbohydrate metabolic process"/>
    <property type="evidence" value="ECO:0007669"/>
    <property type="project" value="InterPro"/>
</dbReference>
<accession>A0A6G9I8W4</accession>
<keyword evidence="2 9" id="KW-0963">Cytoplasm</keyword>
<comment type="subcellular location">
    <subcellularLocation>
        <location evidence="1 9">Cytoplasm</location>
    </subcellularLocation>
</comment>
<feature type="binding site" evidence="12">
    <location>
        <position position="100"/>
    </location>
    <ligand>
        <name>Zn(2+)</name>
        <dbReference type="ChEBI" id="CHEBI:29105"/>
    </ligand>
</feature>
<gene>
    <name evidence="13" type="primary">gmhB</name>
    <name evidence="13" type="ORF">IPMB12_02515</name>
</gene>
<dbReference type="AlphaFoldDB" id="A0A6G9I8W4"/>
<feature type="binding site" evidence="12">
    <location>
        <position position="98"/>
    </location>
    <ligand>
        <name>Zn(2+)</name>
        <dbReference type="ChEBI" id="CHEBI:29105"/>
    </ligand>
</feature>
<dbReference type="CDD" id="cd07503">
    <property type="entry name" value="HAD_HisB-N"/>
    <property type="match status" value="1"/>
</dbReference>
<protein>
    <recommendedName>
        <fullName evidence="7 9">D,D-heptose 1,7-bisphosphate phosphatase</fullName>
        <ecNumber evidence="9">3.1.3.-</ecNumber>
    </recommendedName>
</protein>
<dbReference type="EMBL" id="CP050253">
    <property type="protein sequence ID" value="QIQ20655.1"/>
    <property type="molecule type" value="Genomic_DNA"/>
</dbReference>
<evidence type="ECO:0000256" key="10">
    <source>
        <dbReference type="PIRSR" id="PIRSR004682-1"/>
    </source>
</evidence>
<feature type="site" description="Contributes to substrate recognition" evidence="11">
    <location>
        <position position="101"/>
    </location>
</feature>
<dbReference type="SUPFAM" id="SSF56784">
    <property type="entry name" value="HAD-like"/>
    <property type="match status" value="1"/>
</dbReference>
<evidence type="ECO:0000256" key="11">
    <source>
        <dbReference type="PIRSR" id="PIRSR004682-3"/>
    </source>
</evidence>
<feature type="binding site" evidence="12">
    <location>
        <position position="8"/>
    </location>
    <ligand>
        <name>Mg(2+)</name>
        <dbReference type="ChEBI" id="CHEBI:18420"/>
    </ligand>
</feature>
<dbReference type="GO" id="GO:0005737">
    <property type="term" value="C:cytoplasm"/>
    <property type="evidence" value="ECO:0007669"/>
    <property type="project" value="UniProtKB-SubCell"/>
</dbReference>
<dbReference type="InterPro" id="IPR004446">
    <property type="entry name" value="Heptose_bisP_phosphatase"/>
</dbReference>
<dbReference type="GO" id="GO:0016791">
    <property type="term" value="F:phosphatase activity"/>
    <property type="evidence" value="ECO:0007669"/>
    <property type="project" value="InterPro"/>
</dbReference>
<dbReference type="PANTHER" id="PTHR42891:SF1">
    <property type="entry name" value="D-GLYCERO-BETA-D-MANNO-HEPTOSE-1,7-BISPHOSPHATE 7-PHOSPHATASE"/>
    <property type="match status" value="1"/>
</dbReference>
<proteinExistence type="inferred from homology"/>
<dbReference type="InterPro" id="IPR006549">
    <property type="entry name" value="HAD-SF_hydro_IIIA"/>
</dbReference>
<comment type="similarity">
    <text evidence="8 9">Belongs to the gmhB family.</text>
</comment>
<dbReference type="PIRSF" id="PIRSF004682">
    <property type="entry name" value="GmhB"/>
    <property type="match status" value="1"/>
</dbReference>
<keyword evidence="6 9" id="KW-0119">Carbohydrate metabolism</keyword>